<sequence length="220" mass="24787">MFLSFPLALTNDVKTLSYTQLRSRSQGRATSLCSFYYYFHYWNPFNRRPGATLTCCTLATTKTTTTTSVLQPRQRAPCPTAPKTASAFAPRTLRSKAESIYKPQPTPTPTTTLRTLAPKSKYTYEGDETGVKRDNGIHCNLTLLFGDHRSCSPRGTQEILDPFPRNSMLLPPKNPFRRSPRLTMSPSSAGHCCKTRAQRPFHYHPSILTQQPKSPFPLLL</sequence>
<dbReference type="EMBL" id="ML179085">
    <property type="protein sequence ID" value="THV01753.1"/>
    <property type="molecule type" value="Genomic_DNA"/>
</dbReference>
<dbReference type="AlphaFoldDB" id="A0A4S8MGF6"/>
<evidence type="ECO:0000313" key="3">
    <source>
        <dbReference type="Proteomes" id="UP000297245"/>
    </source>
</evidence>
<feature type="region of interest" description="Disordered" evidence="1">
    <location>
        <begin position="157"/>
        <end position="189"/>
    </location>
</feature>
<reference evidence="2 3" key="1">
    <citation type="journal article" date="2019" name="Nat. Ecol. Evol.">
        <title>Megaphylogeny resolves global patterns of mushroom evolution.</title>
        <authorList>
            <person name="Varga T."/>
            <person name="Krizsan K."/>
            <person name="Foldi C."/>
            <person name="Dima B."/>
            <person name="Sanchez-Garcia M."/>
            <person name="Sanchez-Ramirez S."/>
            <person name="Szollosi G.J."/>
            <person name="Szarkandi J.G."/>
            <person name="Papp V."/>
            <person name="Albert L."/>
            <person name="Andreopoulos W."/>
            <person name="Angelini C."/>
            <person name="Antonin V."/>
            <person name="Barry K.W."/>
            <person name="Bougher N.L."/>
            <person name="Buchanan P."/>
            <person name="Buyck B."/>
            <person name="Bense V."/>
            <person name="Catcheside P."/>
            <person name="Chovatia M."/>
            <person name="Cooper J."/>
            <person name="Damon W."/>
            <person name="Desjardin D."/>
            <person name="Finy P."/>
            <person name="Geml J."/>
            <person name="Haridas S."/>
            <person name="Hughes K."/>
            <person name="Justo A."/>
            <person name="Karasinski D."/>
            <person name="Kautmanova I."/>
            <person name="Kiss B."/>
            <person name="Kocsube S."/>
            <person name="Kotiranta H."/>
            <person name="LaButti K.M."/>
            <person name="Lechner B.E."/>
            <person name="Liimatainen K."/>
            <person name="Lipzen A."/>
            <person name="Lukacs Z."/>
            <person name="Mihaltcheva S."/>
            <person name="Morgado L.N."/>
            <person name="Niskanen T."/>
            <person name="Noordeloos M.E."/>
            <person name="Ohm R.A."/>
            <person name="Ortiz-Santana B."/>
            <person name="Ovrebo C."/>
            <person name="Racz N."/>
            <person name="Riley R."/>
            <person name="Savchenko A."/>
            <person name="Shiryaev A."/>
            <person name="Soop K."/>
            <person name="Spirin V."/>
            <person name="Szebenyi C."/>
            <person name="Tomsovsky M."/>
            <person name="Tulloss R.E."/>
            <person name="Uehling J."/>
            <person name="Grigoriev I.V."/>
            <person name="Vagvolgyi C."/>
            <person name="Papp T."/>
            <person name="Martin F.M."/>
            <person name="Miettinen O."/>
            <person name="Hibbett D.S."/>
            <person name="Nagy L.G."/>
        </authorList>
    </citation>
    <scope>NUCLEOTIDE SEQUENCE [LARGE SCALE GENOMIC DNA]</scope>
    <source>
        <strain evidence="2 3">CBS 962.96</strain>
    </source>
</reference>
<accession>A0A4S8MGF6</accession>
<evidence type="ECO:0000256" key="1">
    <source>
        <dbReference type="SAM" id="MobiDB-lite"/>
    </source>
</evidence>
<gene>
    <name evidence="2" type="ORF">K435DRAFT_853451</name>
</gene>
<proteinExistence type="predicted"/>
<protein>
    <submittedName>
        <fullName evidence="2">Uncharacterized protein</fullName>
    </submittedName>
</protein>
<dbReference type="Proteomes" id="UP000297245">
    <property type="component" value="Unassembled WGS sequence"/>
</dbReference>
<evidence type="ECO:0000313" key="2">
    <source>
        <dbReference type="EMBL" id="THV01753.1"/>
    </source>
</evidence>
<keyword evidence="3" id="KW-1185">Reference proteome</keyword>
<organism evidence="2 3">
    <name type="scientific">Dendrothele bispora (strain CBS 962.96)</name>
    <dbReference type="NCBI Taxonomy" id="1314807"/>
    <lineage>
        <taxon>Eukaryota</taxon>
        <taxon>Fungi</taxon>
        <taxon>Dikarya</taxon>
        <taxon>Basidiomycota</taxon>
        <taxon>Agaricomycotina</taxon>
        <taxon>Agaricomycetes</taxon>
        <taxon>Agaricomycetidae</taxon>
        <taxon>Agaricales</taxon>
        <taxon>Agaricales incertae sedis</taxon>
        <taxon>Dendrothele</taxon>
    </lineage>
</organism>
<name>A0A4S8MGF6_DENBC</name>